<evidence type="ECO:0000313" key="1">
    <source>
        <dbReference type="EMBL" id="KAJ1115351.1"/>
    </source>
</evidence>
<name>A0AAV7NHB4_PLEWA</name>
<evidence type="ECO:0000313" key="2">
    <source>
        <dbReference type="Proteomes" id="UP001066276"/>
    </source>
</evidence>
<dbReference type="EMBL" id="JANPWB010000012">
    <property type="protein sequence ID" value="KAJ1115351.1"/>
    <property type="molecule type" value="Genomic_DNA"/>
</dbReference>
<reference evidence="1" key="1">
    <citation type="journal article" date="2022" name="bioRxiv">
        <title>Sequencing and chromosome-scale assembly of the giantPleurodeles waltlgenome.</title>
        <authorList>
            <person name="Brown T."/>
            <person name="Elewa A."/>
            <person name="Iarovenko S."/>
            <person name="Subramanian E."/>
            <person name="Araus A.J."/>
            <person name="Petzold A."/>
            <person name="Susuki M."/>
            <person name="Suzuki K.-i.T."/>
            <person name="Hayashi T."/>
            <person name="Toyoda A."/>
            <person name="Oliveira C."/>
            <person name="Osipova E."/>
            <person name="Leigh N.D."/>
            <person name="Simon A."/>
            <person name="Yun M.H."/>
        </authorList>
    </citation>
    <scope>NUCLEOTIDE SEQUENCE</scope>
    <source>
        <strain evidence="1">20211129_DDA</strain>
        <tissue evidence="1">Liver</tissue>
    </source>
</reference>
<organism evidence="1 2">
    <name type="scientific">Pleurodeles waltl</name>
    <name type="common">Iberian ribbed newt</name>
    <dbReference type="NCBI Taxonomy" id="8319"/>
    <lineage>
        <taxon>Eukaryota</taxon>
        <taxon>Metazoa</taxon>
        <taxon>Chordata</taxon>
        <taxon>Craniata</taxon>
        <taxon>Vertebrata</taxon>
        <taxon>Euteleostomi</taxon>
        <taxon>Amphibia</taxon>
        <taxon>Batrachia</taxon>
        <taxon>Caudata</taxon>
        <taxon>Salamandroidea</taxon>
        <taxon>Salamandridae</taxon>
        <taxon>Pleurodelinae</taxon>
        <taxon>Pleurodeles</taxon>
    </lineage>
</organism>
<sequence>MVEITATLRVHAAVTPRVAQFPSQPCLSCDIRPVPLDNFHISEPFHVSRRRTAEMRNYSGVASRRVPRPIHRVDLSVGAYCAHPPMSVSSMGFSAFSGRGSISPPSFL</sequence>
<comment type="caution">
    <text evidence="1">The sequence shown here is derived from an EMBL/GenBank/DDBJ whole genome shotgun (WGS) entry which is preliminary data.</text>
</comment>
<proteinExistence type="predicted"/>
<accession>A0AAV7NHB4</accession>
<protein>
    <submittedName>
        <fullName evidence="1">Uncharacterized protein</fullName>
    </submittedName>
</protein>
<gene>
    <name evidence="1" type="ORF">NDU88_003575</name>
</gene>
<dbReference type="AlphaFoldDB" id="A0AAV7NHB4"/>
<keyword evidence="2" id="KW-1185">Reference proteome</keyword>
<dbReference type="Proteomes" id="UP001066276">
    <property type="component" value="Chromosome 8"/>
</dbReference>